<keyword evidence="5" id="KW-1185">Reference proteome</keyword>
<dbReference type="NCBIfam" id="TIGR00787">
    <property type="entry name" value="dctP"/>
    <property type="match status" value="1"/>
</dbReference>
<dbReference type="Pfam" id="PF03480">
    <property type="entry name" value="DctP"/>
    <property type="match status" value="1"/>
</dbReference>
<keyword evidence="2" id="KW-0813">Transport</keyword>
<dbReference type="PROSITE" id="PS51257">
    <property type="entry name" value="PROKAR_LIPOPROTEIN"/>
    <property type="match status" value="1"/>
</dbReference>
<evidence type="ECO:0000313" key="5">
    <source>
        <dbReference type="Proteomes" id="UP001597502"/>
    </source>
</evidence>
<dbReference type="InterPro" id="IPR038404">
    <property type="entry name" value="TRAP_DctP_sf"/>
</dbReference>
<dbReference type="PIRSF" id="PIRSF006470">
    <property type="entry name" value="DctB"/>
    <property type="match status" value="1"/>
</dbReference>
<name>A0ABW5V134_9BACI</name>
<comment type="similarity">
    <text evidence="1">Belongs to the bacterial solute-binding protein 7 family.</text>
</comment>
<evidence type="ECO:0000313" key="4">
    <source>
        <dbReference type="EMBL" id="MFD2759702.1"/>
    </source>
</evidence>
<dbReference type="PANTHER" id="PTHR33376:SF7">
    <property type="entry name" value="C4-DICARBOXYLATE-BINDING PROTEIN DCTB"/>
    <property type="match status" value="1"/>
</dbReference>
<sequence>MLNKTRLIFVLFVGLMAIVSIGCSDSGGDGDADASGEGSITIKFAHEEGQGDVQDLYVNKFKDLIEEETDGRITVDVYTAGTLGGNDDMFTQLQTGAIDFAISSPGFTGDVIPETQVMAIPFLFSDNLEVNKKVLDESEALYGTLADKYKEKGITPFKFWLEGFMYWTANQPIKTPEDMDGLKMRGMPTPLIMESYKQFGADPQGIDSGEIYTMLQTGGIDGQENPLFYIYSSKFYEVQDYLIDSKHHIYTTATLANSDFLNSLDEADQELIRDTIQEVNDWSFSMQKEEQEKAMKGVKESDINIIELTEEQRAAFKELSMPVRETYIEEGGEDAEEILKTIEKEIEEAEKEVGE</sequence>
<dbReference type="NCBIfam" id="NF037995">
    <property type="entry name" value="TRAP_S1"/>
    <property type="match status" value="1"/>
</dbReference>
<dbReference type="Gene3D" id="3.40.190.170">
    <property type="entry name" value="Bacterial extracellular solute-binding protein, family 7"/>
    <property type="match status" value="1"/>
</dbReference>
<dbReference type="RefSeq" id="WP_382390436.1">
    <property type="nucleotide sequence ID" value="NZ_JBHUNA010000003.1"/>
</dbReference>
<dbReference type="CDD" id="cd13668">
    <property type="entry name" value="PBP2_TRAP_UehA_TeaA"/>
    <property type="match status" value="1"/>
</dbReference>
<dbReference type="EMBL" id="JBHUNA010000003">
    <property type="protein sequence ID" value="MFD2759702.1"/>
    <property type="molecule type" value="Genomic_DNA"/>
</dbReference>
<dbReference type="PANTHER" id="PTHR33376">
    <property type="match status" value="1"/>
</dbReference>
<evidence type="ECO:0000256" key="3">
    <source>
        <dbReference type="ARBA" id="ARBA00022729"/>
    </source>
</evidence>
<dbReference type="InterPro" id="IPR018389">
    <property type="entry name" value="DctP_fam"/>
</dbReference>
<dbReference type="Proteomes" id="UP001597502">
    <property type="component" value="Unassembled WGS sequence"/>
</dbReference>
<protein>
    <submittedName>
        <fullName evidence="4">TRAP transporter substrate-binding protein DctP</fullName>
    </submittedName>
</protein>
<reference evidence="5" key="1">
    <citation type="journal article" date="2019" name="Int. J. Syst. Evol. Microbiol.">
        <title>The Global Catalogue of Microorganisms (GCM) 10K type strain sequencing project: providing services to taxonomists for standard genome sequencing and annotation.</title>
        <authorList>
            <consortium name="The Broad Institute Genomics Platform"/>
            <consortium name="The Broad Institute Genome Sequencing Center for Infectious Disease"/>
            <person name="Wu L."/>
            <person name="Ma J."/>
        </authorList>
    </citation>
    <scope>NUCLEOTIDE SEQUENCE [LARGE SCALE GENOMIC DNA]</scope>
    <source>
        <strain evidence="5">TISTR 1535</strain>
    </source>
</reference>
<gene>
    <name evidence="4" type="primary">dctP</name>
    <name evidence="4" type="ORF">ACFSUO_01705</name>
</gene>
<comment type="caution">
    <text evidence="4">The sequence shown here is derived from an EMBL/GenBank/DDBJ whole genome shotgun (WGS) entry which is preliminary data.</text>
</comment>
<evidence type="ECO:0000256" key="1">
    <source>
        <dbReference type="ARBA" id="ARBA00009023"/>
    </source>
</evidence>
<proteinExistence type="inferred from homology"/>
<keyword evidence="3" id="KW-0732">Signal</keyword>
<evidence type="ECO:0000256" key="2">
    <source>
        <dbReference type="ARBA" id="ARBA00022448"/>
    </source>
</evidence>
<accession>A0ABW5V134</accession>
<dbReference type="InterPro" id="IPR004682">
    <property type="entry name" value="TRAP_DctP"/>
</dbReference>
<organism evidence="4 5">
    <name type="scientific">Lentibacillus juripiscarius</name>
    <dbReference type="NCBI Taxonomy" id="257446"/>
    <lineage>
        <taxon>Bacteria</taxon>
        <taxon>Bacillati</taxon>
        <taxon>Bacillota</taxon>
        <taxon>Bacilli</taxon>
        <taxon>Bacillales</taxon>
        <taxon>Bacillaceae</taxon>
        <taxon>Lentibacillus</taxon>
    </lineage>
</organism>